<sequence length="355" mass="40003">MLLFVSTSLTAQVSFIFLPEVQGRTLDGLFQLRVNVPPTEAGRAKLQITVTASSGRVVTITTPGFDLHAGVNALPPGLLNGAAVNFGTSKVATLCRQSGYFPEDDYEYCFELVGEGSHAGETVGTQCFDYHLQPFSPLILTSPMDQDLICDKRPTLYWQPLLPSIPGMQYRLFLTELKPGQARAEALRYNFPIINQQFISMPMLFYPSTARELEEGHQYVWQVTAYRNEMVLANSEMWAFEVKCNDTIPKITPDGYRNIDDLVKGNFYLAKGRLLFSLNNTYGPATLEYTITCTSKPEMKIRKLPEVKLKTGNNHIDIDLNDNKAFVDGYYYQLSVKLPDGDKKQLRFLFKSDPE</sequence>
<gene>
    <name evidence="1" type="ORF">SAMN05660909_01630</name>
</gene>
<protein>
    <recommendedName>
        <fullName evidence="3">DUF928 domain-containing protein</fullName>
    </recommendedName>
</protein>
<reference evidence="2" key="1">
    <citation type="submission" date="2016-10" db="EMBL/GenBank/DDBJ databases">
        <authorList>
            <person name="Varghese N."/>
            <person name="Submissions S."/>
        </authorList>
    </citation>
    <scope>NUCLEOTIDE SEQUENCE [LARGE SCALE GENOMIC DNA]</scope>
    <source>
        <strain evidence="2">DSM 23920</strain>
    </source>
</reference>
<evidence type="ECO:0000313" key="1">
    <source>
        <dbReference type="EMBL" id="SEA36338.1"/>
    </source>
</evidence>
<dbReference type="AlphaFoldDB" id="A0A1H4AKQ3"/>
<dbReference type="Proteomes" id="UP000199656">
    <property type="component" value="Unassembled WGS sequence"/>
</dbReference>
<dbReference type="EMBL" id="FNRL01000006">
    <property type="protein sequence ID" value="SEA36338.1"/>
    <property type="molecule type" value="Genomic_DNA"/>
</dbReference>
<organism evidence="1 2">
    <name type="scientific">Chitinophaga terrae</name>
    <name type="common">ex Kim and Jung 2007</name>
    <dbReference type="NCBI Taxonomy" id="408074"/>
    <lineage>
        <taxon>Bacteria</taxon>
        <taxon>Pseudomonadati</taxon>
        <taxon>Bacteroidota</taxon>
        <taxon>Chitinophagia</taxon>
        <taxon>Chitinophagales</taxon>
        <taxon>Chitinophagaceae</taxon>
        <taxon>Chitinophaga</taxon>
    </lineage>
</organism>
<evidence type="ECO:0000313" key="2">
    <source>
        <dbReference type="Proteomes" id="UP000199656"/>
    </source>
</evidence>
<evidence type="ECO:0008006" key="3">
    <source>
        <dbReference type="Google" id="ProtNLM"/>
    </source>
</evidence>
<name>A0A1H4AKQ3_9BACT</name>
<accession>A0A1H4AKQ3</accession>
<proteinExistence type="predicted"/>
<keyword evidence="2" id="KW-1185">Reference proteome</keyword>
<dbReference type="STRING" id="408074.SAMN05660909_01630"/>